<name>A0A9K3D621_9EUKA</name>
<comment type="caution">
    <text evidence="1">The sequence shown here is derived from an EMBL/GenBank/DDBJ whole genome shotgun (WGS) entry which is preliminary data.</text>
</comment>
<feature type="non-terminal residue" evidence="1">
    <location>
        <position position="1"/>
    </location>
</feature>
<gene>
    <name evidence="1" type="ORF">KIPB_010103</name>
</gene>
<organism evidence="1 2">
    <name type="scientific">Kipferlia bialata</name>
    <dbReference type="NCBI Taxonomy" id="797122"/>
    <lineage>
        <taxon>Eukaryota</taxon>
        <taxon>Metamonada</taxon>
        <taxon>Carpediemonas-like organisms</taxon>
        <taxon>Kipferlia</taxon>
    </lineage>
</organism>
<accession>A0A9K3D621</accession>
<keyword evidence="2" id="KW-1185">Reference proteome</keyword>
<dbReference type="AlphaFoldDB" id="A0A9K3D621"/>
<dbReference type="EMBL" id="BDIP01003641">
    <property type="protein sequence ID" value="GIQ87953.1"/>
    <property type="molecule type" value="Genomic_DNA"/>
</dbReference>
<proteinExistence type="predicted"/>
<protein>
    <submittedName>
        <fullName evidence="1">Uncharacterized protein</fullName>
    </submittedName>
</protein>
<sequence>MVEPAAVKLPPGYDPACGLDPSLWSMTFGTMDDLLLEMERQSGRGWKTT</sequence>
<reference evidence="1 2" key="1">
    <citation type="journal article" date="2018" name="PLoS ONE">
        <title>The draft genome of Kipferlia bialata reveals reductive genome evolution in fornicate parasites.</title>
        <authorList>
            <person name="Tanifuji G."/>
            <person name="Takabayashi S."/>
            <person name="Kume K."/>
            <person name="Takagi M."/>
            <person name="Nakayama T."/>
            <person name="Kamikawa R."/>
            <person name="Inagaki Y."/>
            <person name="Hashimoto T."/>
        </authorList>
    </citation>
    <scope>NUCLEOTIDE SEQUENCE [LARGE SCALE GENOMIC DNA]</scope>
    <source>
        <strain evidence="1">NY0173</strain>
    </source>
</reference>
<evidence type="ECO:0000313" key="1">
    <source>
        <dbReference type="EMBL" id="GIQ87953.1"/>
    </source>
</evidence>
<dbReference type="Proteomes" id="UP000265618">
    <property type="component" value="Unassembled WGS sequence"/>
</dbReference>
<evidence type="ECO:0000313" key="2">
    <source>
        <dbReference type="Proteomes" id="UP000265618"/>
    </source>
</evidence>